<accession>A0A3B0VYJ9</accession>
<protein>
    <submittedName>
        <fullName evidence="2">Uncharacterized protein</fullName>
    </submittedName>
</protein>
<gene>
    <name evidence="2" type="ORF">MNBD_GAMMA04-1796</name>
</gene>
<evidence type="ECO:0000256" key="1">
    <source>
        <dbReference type="SAM" id="MobiDB-lite"/>
    </source>
</evidence>
<sequence length="28" mass="3155">MLPKSGHMPFRSHPAETAQSIIDFLSQK</sequence>
<organism evidence="2">
    <name type="scientific">hydrothermal vent metagenome</name>
    <dbReference type="NCBI Taxonomy" id="652676"/>
    <lineage>
        <taxon>unclassified sequences</taxon>
        <taxon>metagenomes</taxon>
        <taxon>ecological metagenomes</taxon>
    </lineage>
</organism>
<evidence type="ECO:0000313" key="2">
    <source>
        <dbReference type="EMBL" id="VAW48698.1"/>
    </source>
</evidence>
<feature type="region of interest" description="Disordered" evidence="1">
    <location>
        <begin position="1"/>
        <end position="28"/>
    </location>
</feature>
<dbReference type="AlphaFoldDB" id="A0A3B0VYJ9"/>
<reference evidence="2" key="1">
    <citation type="submission" date="2018-06" db="EMBL/GenBank/DDBJ databases">
        <authorList>
            <person name="Zhirakovskaya E."/>
        </authorList>
    </citation>
    <scope>NUCLEOTIDE SEQUENCE</scope>
</reference>
<name>A0A3B0VYJ9_9ZZZZ</name>
<proteinExistence type="predicted"/>
<dbReference type="InterPro" id="IPR029058">
    <property type="entry name" value="AB_hydrolase_fold"/>
</dbReference>
<dbReference type="EMBL" id="UOFB01000282">
    <property type="protein sequence ID" value="VAW48698.1"/>
    <property type="molecule type" value="Genomic_DNA"/>
</dbReference>
<dbReference type="SUPFAM" id="SSF53474">
    <property type="entry name" value="alpha/beta-Hydrolases"/>
    <property type="match status" value="1"/>
</dbReference>